<reference evidence="1 3" key="1">
    <citation type="submission" date="2016-11" db="EMBL/GenBank/DDBJ databases">
        <title>The genome of Nicotiana attenuata.</title>
        <authorList>
            <person name="Xu S."/>
            <person name="Brockmoeller T."/>
            <person name="Gaquerel E."/>
            <person name="Navarro A."/>
            <person name="Kuhl H."/>
            <person name="Gase K."/>
            <person name="Ling Z."/>
            <person name="Zhou W."/>
            <person name="Kreitzer C."/>
            <person name="Stanke M."/>
            <person name="Tang H."/>
            <person name="Lyons E."/>
            <person name="Pandey P."/>
            <person name="Pandey S.P."/>
            <person name="Timmermann B."/>
            <person name="Baldwin I.T."/>
        </authorList>
    </citation>
    <scope>NUCLEOTIDE SEQUENCE [LARGE SCALE GENOMIC DNA]</scope>
    <source>
        <strain evidence="3">cv. UT</strain>
        <strain evidence="1">UT</strain>
        <tissue evidence="1">Leaves</tissue>
    </source>
</reference>
<keyword evidence="3" id="KW-1185">Reference proteome</keyword>
<dbReference type="SMR" id="A0A1J6I5S5"/>
<sequence length="87" mass="10490">MVMMENLLLVRNPESYMKNIKKYYSNKYSVNLILISVKHITKLQEEKRKKEYMILDLKQNATTCRIFATLLDLMQHPQQHLQLLNQH</sequence>
<dbReference type="Gramene" id="OIS95911">
    <property type="protein sequence ID" value="OIS95911"/>
    <property type="gene ID" value="A4A49_58592"/>
</dbReference>
<proteinExistence type="predicted"/>
<evidence type="ECO:0000313" key="1">
    <source>
        <dbReference type="EMBL" id="OIS95911.1"/>
    </source>
</evidence>
<dbReference type="Proteomes" id="UP000187609">
    <property type="component" value="Unassembled WGS sequence"/>
</dbReference>
<protein>
    <submittedName>
        <fullName evidence="1">Uncharacterized protein</fullName>
    </submittedName>
</protein>
<organism evidence="1 3">
    <name type="scientific">Nicotiana attenuata</name>
    <name type="common">Coyote tobacco</name>
    <dbReference type="NCBI Taxonomy" id="49451"/>
    <lineage>
        <taxon>Eukaryota</taxon>
        <taxon>Viridiplantae</taxon>
        <taxon>Streptophyta</taxon>
        <taxon>Embryophyta</taxon>
        <taxon>Tracheophyta</taxon>
        <taxon>Spermatophyta</taxon>
        <taxon>Magnoliopsida</taxon>
        <taxon>eudicotyledons</taxon>
        <taxon>Gunneridae</taxon>
        <taxon>Pentapetalae</taxon>
        <taxon>asterids</taxon>
        <taxon>lamiids</taxon>
        <taxon>Solanales</taxon>
        <taxon>Solanaceae</taxon>
        <taxon>Nicotianoideae</taxon>
        <taxon>Nicotianeae</taxon>
        <taxon>Nicotiana</taxon>
    </lineage>
</organism>
<accession>A0A1J6I5S5</accession>
<dbReference type="EMBL" id="MJEQ01037194">
    <property type="protein sequence ID" value="OIS95911.1"/>
    <property type="molecule type" value="Genomic_DNA"/>
</dbReference>
<dbReference type="Gramene" id="OIT08171">
    <property type="protein sequence ID" value="OIT08171"/>
    <property type="gene ID" value="A4A49_63225"/>
</dbReference>
<name>A0A1J6I5S5_NICAT</name>
<comment type="caution">
    <text evidence="1">The sequence shown here is derived from an EMBL/GenBank/DDBJ whole genome shotgun (WGS) entry which is preliminary data.</text>
</comment>
<dbReference type="EMBL" id="MJEQ01037183">
    <property type="protein sequence ID" value="OIT08171.1"/>
    <property type="molecule type" value="Genomic_DNA"/>
</dbReference>
<evidence type="ECO:0000313" key="3">
    <source>
        <dbReference type="Proteomes" id="UP000187609"/>
    </source>
</evidence>
<dbReference type="AlphaFoldDB" id="A0A1J6I5S5"/>
<gene>
    <name evidence="1" type="ORF">A4A49_58592</name>
    <name evidence="2" type="ORF">A4A49_63225</name>
</gene>
<evidence type="ECO:0000313" key="2">
    <source>
        <dbReference type="EMBL" id="OIT08171.1"/>
    </source>
</evidence>